<dbReference type="EMBL" id="JBAHYK010000222">
    <property type="protein sequence ID" value="KAL0576452.1"/>
    <property type="molecule type" value="Genomic_DNA"/>
</dbReference>
<dbReference type="Pfam" id="PF24016">
    <property type="entry name" value="DUF7330"/>
    <property type="match status" value="1"/>
</dbReference>
<accession>A0ABR3FM39</accession>
<dbReference type="Proteomes" id="UP001465976">
    <property type="component" value="Unassembled WGS sequence"/>
</dbReference>
<proteinExistence type="predicted"/>
<feature type="domain" description="DUF7330" evidence="2">
    <location>
        <begin position="55"/>
        <end position="241"/>
    </location>
</feature>
<evidence type="ECO:0000313" key="3">
    <source>
        <dbReference type="EMBL" id="KAL0576452.1"/>
    </source>
</evidence>
<name>A0ABR3FM39_9AGAR</name>
<evidence type="ECO:0000256" key="1">
    <source>
        <dbReference type="SAM" id="MobiDB-lite"/>
    </source>
</evidence>
<gene>
    <name evidence="3" type="ORF">V5O48_005527</name>
</gene>
<feature type="compositionally biased region" description="Polar residues" evidence="1">
    <location>
        <begin position="1"/>
        <end position="17"/>
    </location>
</feature>
<evidence type="ECO:0000313" key="4">
    <source>
        <dbReference type="Proteomes" id="UP001465976"/>
    </source>
</evidence>
<feature type="region of interest" description="Disordered" evidence="1">
    <location>
        <begin position="1"/>
        <end position="33"/>
    </location>
</feature>
<reference evidence="3 4" key="1">
    <citation type="submission" date="2024-02" db="EMBL/GenBank/DDBJ databases">
        <title>A draft genome for the cacao thread blight pathogen Marasmius crinis-equi.</title>
        <authorList>
            <person name="Cohen S.P."/>
            <person name="Baruah I.K."/>
            <person name="Amoako-Attah I."/>
            <person name="Bukari Y."/>
            <person name="Meinhardt L.W."/>
            <person name="Bailey B.A."/>
        </authorList>
    </citation>
    <scope>NUCLEOTIDE SEQUENCE [LARGE SCALE GENOMIC DNA]</scope>
    <source>
        <strain evidence="3 4">GH-76</strain>
    </source>
</reference>
<comment type="caution">
    <text evidence="3">The sequence shown here is derived from an EMBL/GenBank/DDBJ whole genome shotgun (WGS) entry which is preliminary data.</text>
</comment>
<keyword evidence="4" id="KW-1185">Reference proteome</keyword>
<dbReference type="InterPro" id="IPR055754">
    <property type="entry name" value="DUF7330"/>
</dbReference>
<protein>
    <recommendedName>
        <fullName evidence="2">DUF7330 domain-containing protein</fullName>
    </recommendedName>
</protein>
<organism evidence="3 4">
    <name type="scientific">Marasmius crinis-equi</name>
    <dbReference type="NCBI Taxonomy" id="585013"/>
    <lineage>
        <taxon>Eukaryota</taxon>
        <taxon>Fungi</taxon>
        <taxon>Dikarya</taxon>
        <taxon>Basidiomycota</taxon>
        <taxon>Agaricomycotina</taxon>
        <taxon>Agaricomycetes</taxon>
        <taxon>Agaricomycetidae</taxon>
        <taxon>Agaricales</taxon>
        <taxon>Marasmiineae</taxon>
        <taxon>Marasmiaceae</taxon>
        <taxon>Marasmius</taxon>
    </lineage>
</organism>
<sequence length="268" mass="29379">MIVTTDNTPGNASTVKQQEVDQEAKAVESPPPPYAPIENVPAQEDAIPGNVKPTNFVSVHQKDGAVRGIYAIDPRIRIPDQFLAPLETEETEIPVLRRNFQVLSRNGSIDLQVYVMPNSKPFDDRKRVTMDVSSKNGSVTTKVRRTGSSNPPFALRCHSHNGAVYIGIPRSFRGSLTLSTRDGAVRLSEEVRGQVTVINDIDGVKRFYIGSLNERDDGEENEDEVVVDGRNGSIRVAYSDEVVESVFKGIVGMLSRFSDFLGGTSSSK</sequence>
<evidence type="ECO:0000259" key="2">
    <source>
        <dbReference type="Pfam" id="PF24016"/>
    </source>
</evidence>